<evidence type="ECO:0008006" key="3">
    <source>
        <dbReference type="Google" id="ProtNLM"/>
    </source>
</evidence>
<accession>A0ABT9MMA1</accession>
<reference evidence="1 2" key="1">
    <citation type="submission" date="2023-07" db="EMBL/GenBank/DDBJ databases">
        <title>Sequencing the genomes of 1000 actinobacteria strains.</title>
        <authorList>
            <person name="Klenk H.-P."/>
        </authorList>
    </citation>
    <scope>NUCLEOTIDE SEQUENCE [LARGE SCALE GENOMIC DNA]</scope>
    <source>
        <strain evidence="1 2">DSM 44710</strain>
    </source>
</reference>
<evidence type="ECO:0000313" key="2">
    <source>
        <dbReference type="Proteomes" id="UP001240984"/>
    </source>
</evidence>
<dbReference type="SUPFAM" id="SSF50494">
    <property type="entry name" value="Trypsin-like serine proteases"/>
    <property type="match status" value="1"/>
</dbReference>
<name>A0ABT9MMA1_9ACTN</name>
<organism evidence="1 2">
    <name type="scientific">Catenuloplanes nepalensis</name>
    <dbReference type="NCBI Taxonomy" id="587533"/>
    <lineage>
        <taxon>Bacteria</taxon>
        <taxon>Bacillati</taxon>
        <taxon>Actinomycetota</taxon>
        <taxon>Actinomycetes</taxon>
        <taxon>Micromonosporales</taxon>
        <taxon>Micromonosporaceae</taxon>
        <taxon>Catenuloplanes</taxon>
    </lineage>
</organism>
<comment type="caution">
    <text evidence="1">The sequence shown here is derived from an EMBL/GenBank/DDBJ whole genome shotgun (WGS) entry which is preliminary data.</text>
</comment>
<evidence type="ECO:0000313" key="1">
    <source>
        <dbReference type="EMBL" id="MDP9792514.1"/>
    </source>
</evidence>
<dbReference type="RefSeq" id="WP_306827389.1">
    <property type="nucleotide sequence ID" value="NZ_JAUSRA010000001.1"/>
</dbReference>
<dbReference type="Gene3D" id="2.40.10.120">
    <property type="match status" value="1"/>
</dbReference>
<sequence>MKVAFVDSQKAEHGVQPVRQALHDTQAQIAPWLLARATVALLVPGSRDRPDTVGTGFFVAPGVDATCAHVLADRVETLPVEVGATQVATGRQLRLRPRPAWYFRDGAGTDLAFLAADEADSGDDQGLLSREVTVGDEVWVFGHPDGMFCGGQSATCTYQGDSRRGVNGGLRLPPIYGVPVGAGYSRQCGGESADRRGLRHGLHIG</sequence>
<keyword evidence="2" id="KW-1185">Reference proteome</keyword>
<dbReference type="Proteomes" id="UP001240984">
    <property type="component" value="Unassembled WGS sequence"/>
</dbReference>
<proteinExistence type="predicted"/>
<gene>
    <name evidence="1" type="ORF">J2S43_001026</name>
</gene>
<dbReference type="InterPro" id="IPR009003">
    <property type="entry name" value="Peptidase_S1_PA"/>
</dbReference>
<protein>
    <recommendedName>
        <fullName evidence="3">Serine protease</fullName>
    </recommendedName>
</protein>
<dbReference type="EMBL" id="JAUSRA010000001">
    <property type="protein sequence ID" value="MDP9792514.1"/>
    <property type="molecule type" value="Genomic_DNA"/>
</dbReference>